<dbReference type="SUPFAM" id="SSF57667">
    <property type="entry name" value="beta-beta-alpha zinc fingers"/>
    <property type="match status" value="1"/>
</dbReference>
<feature type="domain" description="C2H2-type" evidence="10">
    <location>
        <begin position="41"/>
        <end position="68"/>
    </location>
</feature>
<gene>
    <name evidence="11" type="ORF">SKAU_G00209310</name>
</gene>
<reference evidence="11" key="1">
    <citation type="journal article" date="2023" name="Science">
        <title>Genome structures resolve the early diversification of teleost fishes.</title>
        <authorList>
            <person name="Parey E."/>
            <person name="Louis A."/>
            <person name="Montfort J."/>
            <person name="Bouchez O."/>
            <person name="Roques C."/>
            <person name="Iampietro C."/>
            <person name="Lluch J."/>
            <person name="Castinel A."/>
            <person name="Donnadieu C."/>
            <person name="Desvignes T."/>
            <person name="Floi Bucao C."/>
            <person name="Jouanno E."/>
            <person name="Wen M."/>
            <person name="Mejri S."/>
            <person name="Dirks R."/>
            <person name="Jansen H."/>
            <person name="Henkel C."/>
            <person name="Chen W.J."/>
            <person name="Zahm M."/>
            <person name="Cabau C."/>
            <person name="Klopp C."/>
            <person name="Thompson A.W."/>
            <person name="Robinson-Rechavi M."/>
            <person name="Braasch I."/>
            <person name="Lecointre G."/>
            <person name="Bobe J."/>
            <person name="Postlethwait J.H."/>
            <person name="Berthelot C."/>
            <person name="Roest Crollius H."/>
            <person name="Guiguen Y."/>
        </authorList>
    </citation>
    <scope>NUCLEOTIDE SEQUENCE</scope>
    <source>
        <strain evidence="11">WJC10195</strain>
    </source>
</reference>
<dbReference type="Gene3D" id="3.30.160.60">
    <property type="entry name" value="Classic Zinc Finger"/>
    <property type="match status" value="1"/>
</dbReference>
<keyword evidence="7" id="KW-0539">Nucleus</keyword>
<dbReference type="PROSITE" id="PS00028">
    <property type="entry name" value="ZINC_FINGER_C2H2_1"/>
    <property type="match status" value="1"/>
</dbReference>
<dbReference type="GO" id="GO:0045892">
    <property type="term" value="P:negative regulation of DNA-templated transcription"/>
    <property type="evidence" value="ECO:0007669"/>
    <property type="project" value="UniProtKB-ARBA"/>
</dbReference>
<dbReference type="InterPro" id="IPR036236">
    <property type="entry name" value="Znf_C2H2_sf"/>
</dbReference>
<feature type="compositionally biased region" description="Polar residues" evidence="9">
    <location>
        <begin position="93"/>
        <end position="102"/>
    </location>
</feature>
<comment type="caution">
    <text evidence="11">The sequence shown here is derived from an EMBL/GenBank/DDBJ whole genome shotgun (WGS) entry which is preliminary data.</text>
</comment>
<dbReference type="PANTHER" id="PTHR24391">
    <property type="entry name" value="HISTONE H4 TRANSCRIPTION FACTOR-RELATED"/>
    <property type="match status" value="1"/>
</dbReference>
<evidence type="ECO:0000259" key="10">
    <source>
        <dbReference type="PROSITE" id="PS50157"/>
    </source>
</evidence>
<evidence type="ECO:0000256" key="1">
    <source>
        <dbReference type="ARBA" id="ARBA00004123"/>
    </source>
</evidence>
<keyword evidence="2" id="KW-0479">Metal-binding</keyword>
<dbReference type="InterPro" id="IPR051574">
    <property type="entry name" value="ZnF_E-box_Homeobox"/>
</dbReference>
<evidence type="ECO:0000256" key="4">
    <source>
        <dbReference type="ARBA" id="ARBA00022771"/>
    </source>
</evidence>
<dbReference type="AlphaFoldDB" id="A0A9Q1F8E7"/>
<keyword evidence="5" id="KW-0862">Zinc</keyword>
<evidence type="ECO:0000256" key="5">
    <source>
        <dbReference type="ARBA" id="ARBA00022833"/>
    </source>
</evidence>
<dbReference type="FunFam" id="3.30.160.60:FF:000744">
    <property type="entry name" value="zinc finger E-box-binding homeobox 1"/>
    <property type="match status" value="1"/>
</dbReference>
<feature type="region of interest" description="Disordered" evidence="9">
    <location>
        <begin position="1"/>
        <end position="31"/>
    </location>
</feature>
<protein>
    <recommendedName>
        <fullName evidence="10">C2H2-type domain-containing protein</fullName>
    </recommendedName>
</protein>
<dbReference type="GO" id="GO:0000981">
    <property type="term" value="F:DNA-binding transcription factor activity, RNA polymerase II-specific"/>
    <property type="evidence" value="ECO:0007669"/>
    <property type="project" value="TreeGrafter"/>
</dbReference>
<dbReference type="Proteomes" id="UP001152622">
    <property type="component" value="Chromosome 7"/>
</dbReference>
<accession>A0A9Q1F8E7</accession>
<evidence type="ECO:0000256" key="7">
    <source>
        <dbReference type="ARBA" id="ARBA00023242"/>
    </source>
</evidence>
<keyword evidence="3" id="KW-0677">Repeat</keyword>
<organism evidence="11 12">
    <name type="scientific">Synaphobranchus kaupii</name>
    <name type="common">Kaup's arrowtooth eel</name>
    <dbReference type="NCBI Taxonomy" id="118154"/>
    <lineage>
        <taxon>Eukaryota</taxon>
        <taxon>Metazoa</taxon>
        <taxon>Chordata</taxon>
        <taxon>Craniata</taxon>
        <taxon>Vertebrata</taxon>
        <taxon>Euteleostomi</taxon>
        <taxon>Actinopterygii</taxon>
        <taxon>Neopterygii</taxon>
        <taxon>Teleostei</taxon>
        <taxon>Anguilliformes</taxon>
        <taxon>Synaphobranchidae</taxon>
        <taxon>Synaphobranchus</taxon>
    </lineage>
</organism>
<evidence type="ECO:0000256" key="9">
    <source>
        <dbReference type="SAM" id="MobiDB-lite"/>
    </source>
</evidence>
<evidence type="ECO:0000313" key="11">
    <source>
        <dbReference type="EMBL" id="KAJ8353364.1"/>
    </source>
</evidence>
<proteinExistence type="predicted"/>
<dbReference type="PROSITE" id="PS50157">
    <property type="entry name" value="ZINC_FINGER_C2H2_2"/>
    <property type="match status" value="1"/>
</dbReference>
<comment type="subcellular location">
    <subcellularLocation>
        <location evidence="1">Nucleus</location>
    </subcellularLocation>
</comment>
<keyword evidence="6" id="KW-0238">DNA-binding</keyword>
<evidence type="ECO:0000256" key="2">
    <source>
        <dbReference type="ARBA" id="ARBA00022723"/>
    </source>
</evidence>
<evidence type="ECO:0000256" key="6">
    <source>
        <dbReference type="ARBA" id="ARBA00023125"/>
    </source>
</evidence>
<dbReference type="GO" id="GO:0008270">
    <property type="term" value="F:zinc ion binding"/>
    <property type="evidence" value="ECO:0007669"/>
    <property type="project" value="UniProtKB-KW"/>
</dbReference>
<keyword evidence="4 8" id="KW-0863">Zinc-finger</keyword>
<dbReference type="PANTHER" id="PTHR24391:SF17">
    <property type="entry name" value="ZINC FINGER E-BOX-BINDING HOMEOBOX 1"/>
    <property type="match status" value="1"/>
</dbReference>
<dbReference type="GO" id="GO:0000978">
    <property type="term" value="F:RNA polymerase II cis-regulatory region sequence-specific DNA binding"/>
    <property type="evidence" value="ECO:0007669"/>
    <property type="project" value="TreeGrafter"/>
</dbReference>
<dbReference type="OrthoDB" id="427030at2759"/>
<evidence type="ECO:0000256" key="8">
    <source>
        <dbReference type="PROSITE-ProRule" id="PRU00042"/>
    </source>
</evidence>
<feature type="region of interest" description="Disordered" evidence="9">
    <location>
        <begin position="92"/>
        <end position="114"/>
    </location>
</feature>
<evidence type="ECO:0000313" key="12">
    <source>
        <dbReference type="Proteomes" id="UP001152622"/>
    </source>
</evidence>
<dbReference type="InterPro" id="IPR013087">
    <property type="entry name" value="Znf_C2H2_type"/>
</dbReference>
<dbReference type="EMBL" id="JAINUF010000007">
    <property type="protein sequence ID" value="KAJ8353364.1"/>
    <property type="molecule type" value="Genomic_DNA"/>
</dbReference>
<name>A0A9Q1F8E7_SYNKA</name>
<keyword evidence="12" id="KW-1185">Reference proteome</keyword>
<evidence type="ECO:0000256" key="3">
    <source>
        <dbReference type="ARBA" id="ARBA00022737"/>
    </source>
</evidence>
<sequence length="114" mass="12709">MDMKENKKDSGSEGVSGVEEQNDSESAPPQKKLKRLESGMYFCDLCDKIFQKSSSLLCHKYEHTGKRPHGCNIWRKAFKRKHHLSTRACTLGRSPTSVTSVGRATPTPCPIPST</sequence>
<dbReference type="GO" id="GO:0005634">
    <property type="term" value="C:nucleus"/>
    <property type="evidence" value="ECO:0007669"/>
    <property type="project" value="UniProtKB-SubCell"/>
</dbReference>
<feature type="compositionally biased region" description="Basic and acidic residues" evidence="9">
    <location>
        <begin position="1"/>
        <end position="11"/>
    </location>
</feature>